<dbReference type="WBParaSite" id="ES5_v2.g647.t2">
    <property type="protein sequence ID" value="ES5_v2.g647.t2"/>
    <property type="gene ID" value="ES5_v2.g647"/>
</dbReference>
<evidence type="ECO:0000313" key="1">
    <source>
        <dbReference type="Proteomes" id="UP000887579"/>
    </source>
</evidence>
<proteinExistence type="predicted"/>
<protein>
    <submittedName>
        <fullName evidence="2">BTB domain-containing protein</fullName>
    </submittedName>
</protein>
<reference evidence="2" key="1">
    <citation type="submission" date="2022-11" db="UniProtKB">
        <authorList>
            <consortium name="WormBaseParasite"/>
        </authorList>
    </citation>
    <scope>IDENTIFICATION</scope>
</reference>
<accession>A0AC34GPQ1</accession>
<dbReference type="Proteomes" id="UP000887579">
    <property type="component" value="Unplaced"/>
</dbReference>
<sequence>MSATEYNVQAVWSIKKETFMNEEEIESEEFKTNFSNEEFQISLKPDDDGNTVIAFYDCCSNTSIKEMKLFIPSATFQQEMKLLVPSANFQADFPTDEWNPSVYIKHEDILNPDKNFFVNVHIVWSINKKMFMKRKYFYKSEKYETTFPNAPYYFTFDPNTSSVPPNGYGGAEQGAEICFIESRKTTSIEEMKLLVPSANFQIDFPTDEWNPNVYIKHEDIYNPDMNFFVDGILTLEIRGTLRFCIPIFNLGKFLWEKKDGKDFTFIVEKEKIKAHKFIIGQFSSIFAAVINSAKNEMKIENFDKNVVEAVIEACYDIRSLINYPAKYYLKLIKFTNTFDMPVIKAQIEQKMKEMITTDNVLEIAKESVELDAEILHGFCLTFISNTLKSEDVALIYKHQTRNS</sequence>
<organism evidence="1 2">
    <name type="scientific">Panagrolaimus sp. ES5</name>
    <dbReference type="NCBI Taxonomy" id="591445"/>
    <lineage>
        <taxon>Eukaryota</taxon>
        <taxon>Metazoa</taxon>
        <taxon>Ecdysozoa</taxon>
        <taxon>Nematoda</taxon>
        <taxon>Chromadorea</taxon>
        <taxon>Rhabditida</taxon>
        <taxon>Tylenchina</taxon>
        <taxon>Panagrolaimomorpha</taxon>
        <taxon>Panagrolaimoidea</taxon>
        <taxon>Panagrolaimidae</taxon>
        <taxon>Panagrolaimus</taxon>
    </lineage>
</organism>
<name>A0AC34GPQ1_9BILA</name>
<evidence type="ECO:0000313" key="2">
    <source>
        <dbReference type="WBParaSite" id="ES5_v2.g647.t2"/>
    </source>
</evidence>